<evidence type="ECO:0000313" key="3">
    <source>
        <dbReference type="EMBL" id="OGZ35313.1"/>
    </source>
</evidence>
<dbReference type="PANTHER" id="PTHR40278:SF1">
    <property type="entry name" value="DNA UTILIZATION PROTEIN HOFN"/>
    <property type="match status" value="1"/>
</dbReference>
<keyword evidence="1" id="KW-0175">Coiled coil</keyword>
<dbReference type="EMBL" id="MHMY01000012">
    <property type="protein sequence ID" value="OGZ35313.1"/>
    <property type="molecule type" value="Genomic_DNA"/>
</dbReference>
<comment type="caution">
    <text evidence="3">The sequence shown here is derived from an EMBL/GenBank/DDBJ whole genome shotgun (WGS) entry which is preliminary data.</text>
</comment>
<keyword evidence="2" id="KW-0472">Membrane</keyword>
<gene>
    <name evidence="3" type="ORF">A2815_02370</name>
</gene>
<feature type="coiled-coil region" evidence="1">
    <location>
        <begin position="52"/>
        <end position="85"/>
    </location>
</feature>
<evidence type="ECO:0008006" key="5">
    <source>
        <dbReference type="Google" id="ProtNLM"/>
    </source>
</evidence>
<evidence type="ECO:0000256" key="1">
    <source>
        <dbReference type="SAM" id="Coils"/>
    </source>
</evidence>
<name>A0A1G2FBC6_9BACT</name>
<reference evidence="3 4" key="1">
    <citation type="journal article" date="2016" name="Nat. Commun.">
        <title>Thousands of microbial genomes shed light on interconnected biogeochemical processes in an aquifer system.</title>
        <authorList>
            <person name="Anantharaman K."/>
            <person name="Brown C.T."/>
            <person name="Hug L.A."/>
            <person name="Sharon I."/>
            <person name="Castelle C.J."/>
            <person name="Probst A.J."/>
            <person name="Thomas B.C."/>
            <person name="Singh A."/>
            <person name="Wilkins M.J."/>
            <person name="Karaoz U."/>
            <person name="Brodie E.L."/>
            <person name="Williams K.H."/>
            <person name="Hubbard S.S."/>
            <person name="Banfield J.F."/>
        </authorList>
    </citation>
    <scope>NUCLEOTIDE SEQUENCE [LARGE SCALE GENOMIC DNA]</scope>
</reference>
<evidence type="ECO:0000313" key="4">
    <source>
        <dbReference type="Proteomes" id="UP000176974"/>
    </source>
</evidence>
<accession>A0A1G2FBC6</accession>
<protein>
    <recommendedName>
        <fullName evidence="5">PilN domain-containing protein</fullName>
    </recommendedName>
</protein>
<feature type="transmembrane region" description="Helical" evidence="2">
    <location>
        <begin position="23"/>
        <end position="49"/>
    </location>
</feature>
<dbReference type="InterPro" id="IPR007813">
    <property type="entry name" value="PilN"/>
</dbReference>
<dbReference type="AlphaFoldDB" id="A0A1G2FBC6"/>
<dbReference type="InterPro" id="IPR052534">
    <property type="entry name" value="Extracell_DNA_Util/SecSys_Comp"/>
</dbReference>
<keyword evidence="2" id="KW-0812">Transmembrane</keyword>
<keyword evidence="2" id="KW-1133">Transmembrane helix</keyword>
<dbReference type="PANTHER" id="PTHR40278">
    <property type="entry name" value="DNA UTILIZATION PROTEIN HOFN"/>
    <property type="match status" value="1"/>
</dbReference>
<dbReference type="Pfam" id="PF05137">
    <property type="entry name" value="PilN"/>
    <property type="match status" value="1"/>
</dbReference>
<dbReference type="Proteomes" id="UP000176974">
    <property type="component" value="Unassembled WGS sequence"/>
</dbReference>
<organism evidence="3 4">
    <name type="scientific">Candidatus Portnoybacteria bacterium RIFCSPHIGHO2_01_FULL_40_12b</name>
    <dbReference type="NCBI Taxonomy" id="1801994"/>
    <lineage>
        <taxon>Bacteria</taxon>
        <taxon>Candidatus Portnoyibacteriota</taxon>
    </lineage>
</organism>
<evidence type="ECO:0000256" key="2">
    <source>
        <dbReference type="SAM" id="Phobius"/>
    </source>
</evidence>
<proteinExistence type="predicted"/>
<sequence>MLKLNLLPSQEKKELKTAEMNQWFILFGGWLFFFLIIFILLCLSVYFYLSILVRAQNDLMEAQERHNKTQESAQFEKQIQEANQSVSQVYGLQKGLKSLTPVLEELVGLAPEGVSLTDFSYEKSLSRIELKGRALLREQFLIFQKKIEESPDFTDIDSPISNLLKQKDVDFVLSFKITQ</sequence>